<dbReference type="GO" id="GO:0003677">
    <property type="term" value="F:DNA binding"/>
    <property type="evidence" value="ECO:0007669"/>
    <property type="project" value="UniProtKB-UniRule"/>
</dbReference>
<feature type="domain" description="Response regulatory" evidence="6">
    <location>
        <begin position="6"/>
        <end position="124"/>
    </location>
</feature>
<comment type="caution">
    <text evidence="8">The sequence shown here is derived from an EMBL/GenBank/DDBJ whole genome shotgun (WGS) entry which is preliminary data.</text>
</comment>
<comment type="function">
    <text evidence="3">May play the central regulatory role in sporulation. It may be an element of the effector pathway responsible for the activation of sporulation genes in response to nutritional stress. Spo0A may act in concert with spo0H (a sigma factor) to control the expression of some genes that are critical to the sporulation process.</text>
</comment>
<sequence length="230" mass="26609">MSFENRIAIVSRDFAFANSLKEFLQKEKLINDVIVKGSFSDAFIESPTDLTILDYETFELEWHGQISFSNQFYHGKFLFLFSSEDIDNQTSTSPRLFFDEVFFDDFLIKPINYPELLLRIKQLLTHEERKDMLWYGNTLLHFSLGTLTTPKGTIDLTSYESKILHAFFEQPQCIISRAESLNINNAQNYDVSDRSIDVRISIIRKKLIAISSNLSLLSRRGCGYILTISS</sequence>
<dbReference type="GO" id="GO:0006355">
    <property type="term" value="P:regulation of DNA-templated transcription"/>
    <property type="evidence" value="ECO:0007669"/>
    <property type="project" value="InterPro"/>
</dbReference>
<evidence type="ECO:0000313" key="9">
    <source>
        <dbReference type="Proteomes" id="UP000469424"/>
    </source>
</evidence>
<dbReference type="Pfam" id="PF00486">
    <property type="entry name" value="Trans_reg_C"/>
    <property type="match status" value="1"/>
</dbReference>
<evidence type="ECO:0000256" key="2">
    <source>
        <dbReference type="ARBA" id="ARBA00023125"/>
    </source>
</evidence>
<keyword evidence="2 5" id="KW-0238">DNA-binding</keyword>
<evidence type="ECO:0000256" key="5">
    <source>
        <dbReference type="PROSITE-ProRule" id="PRU01091"/>
    </source>
</evidence>
<dbReference type="EMBL" id="VUNA01000011">
    <property type="protein sequence ID" value="MST70968.1"/>
    <property type="molecule type" value="Genomic_DNA"/>
</dbReference>
<accession>A0A6N7XI66</accession>
<reference evidence="8 9" key="1">
    <citation type="submission" date="2019-08" db="EMBL/GenBank/DDBJ databases">
        <title>In-depth cultivation of the pig gut microbiome towards novel bacterial diversity and tailored functional studies.</title>
        <authorList>
            <person name="Wylensek D."/>
            <person name="Hitch T.C.A."/>
            <person name="Clavel T."/>
        </authorList>
    </citation>
    <scope>NUCLEOTIDE SEQUENCE [LARGE SCALE GENOMIC DNA]</scope>
    <source>
        <strain evidence="8 9">WCA-MUC-591-APC-4B</strain>
    </source>
</reference>
<dbReference type="InterPro" id="IPR001867">
    <property type="entry name" value="OmpR/PhoB-type_DNA-bd"/>
</dbReference>
<protein>
    <recommendedName>
        <fullName evidence="1">Stage 0 sporulation protein A homolog</fullName>
    </recommendedName>
</protein>
<dbReference type="InterPro" id="IPR036388">
    <property type="entry name" value="WH-like_DNA-bd_sf"/>
</dbReference>
<evidence type="ECO:0000313" key="8">
    <source>
        <dbReference type="EMBL" id="MST70968.1"/>
    </source>
</evidence>
<dbReference type="AlphaFoldDB" id="A0A6N7XI66"/>
<evidence type="ECO:0000256" key="3">
    <source>
        <dbReference type="ARBA" id="ARBA00024867"/>
    </source>
</evidence>
<dbReference type="CDD" id="cd00383">
    <property type="entry name" value="trans_reg_C"/>
    <property type="match status" value="1"/>
</dbReference>
<evidence type="ECO:0000256" key="4">
    <source>
        <dbReference type="PROSITE-ProRule" id="PRU00169"/>
    </source>
</evidence>
<evidence type="ECO:0000259" key="6">
    <source>
        <dbReference type="PROSITE" id="PS50110"/>
    </source>
</evidence>
<dbReference type="RefSeq" id="WP_154554529.1">
    <property type="nucleotide sequence ID" value="NZ_VUNA01000011.1"/>
</dbReference>
<name>A0A6N7XI66_9FIRM</name>
<dbReference type="Proteomes" id="UP000469424">
    <property type="component" value="Unassembled WGS sequence"/>
</dbReference>
<feature type="DNA-binding region" description="OmpR/PhoB-type" evidence="5">
    <location>
        <begin position="130"/>
        <end position="228"/>
    </location>
</feature>
<dbReference type="SUPFAM" id="SSF46894">
    <property type="entry name" value="C-terminal effector domain of the bipartite response regulators"/>
    <property type="match status" value="1"/>
</dbReference>
<gene>
    <name evidence="8" type="ORF">FYJ65_06425</name>
</gene>
<dbReference type="SUPFAM" id="SSF52172">
    <property type="entry name" value="CheY-like"/>
    <property type="match status" value="1"/>
</dbReference>
<keyword evidence="4" id="KW-0597">Phosphoprotein</keyword>
<dbReference type="InterPro" id="IPR001789">
    <property type="entry name" value="Sig_transdc_resp-reg_receiver"/>
</dbReference>
<organism evidence="8 9">
    <name type="scientific">Mogibacterium kristiansenii</name>
    <dbReference type="NCBI Taxonomy" id="2606708"/>
    <lineage>
        <taxon>Bacteria</taxon>
        <taxon>Bacillati</taxon>
        <taxon>Bacillota</taxon>
        <taxon>Clostridia</taxon>
        <taxon>Peptostreptococcales</taxon>
        <taxon>Anaerovoracaceae</taxon>
        <taxon>Mogibacterium</taxon>
    </lineage>
</organism>
<dbReference type="InterPro" id="IPR011006">
    <property type="entry name" value="CheY-like_superfamily"/>
</dbReference>
<dbReference type="Gene3D" id="1.10.10.10">
    <property type="entry name" value="Winged helix-like DNA-binding domain superfamily/Winged helix DNA-binding domain"/>
    <property type="match status" value="1"/>
</dbReference>
<evidence type="ECO:0000256" key="1">
    <source>
        <dbReference type="ARBA" id="ARBA00018672"/>
    </source>
</evidence>
<evidence type="ECO:0000259" key="7">
    <source>
        <dbReference type="PROSITE" id="PS51755"/>
    </source>
</evidence>
<dbReference type="PROSITE" id="PS51755">
    <property type="entry name" value="OMPR_PHOB"/>
    <property type="match status" value="1"/>
</dbReference>
<dbReference type="GO" id="GO:0000160">
    <property type="term" value="P:phosphorelay signal transduction system"/>
    <property type="evidence" value="ECO:0007669"/>
    <property type="project" value="InterPro"/>
</dbReference>
<dbReference type="InterPro" id="IPR016032">
    <property type="entry name" value="Sig_transdc_resp-reg_C-effctor"/>
</dbReference>
<proteinExistence type="predicted"/>
<keyword evidence="9" id="KW-1185">Reference proteome</keyword>
<feature type="modified residue" description="4-aspartylphosphate" evidence="4">
    <location>
        <position position="54"/>
    </location>
</feature>
<feature type="domain" description="OmpR/PhoB-type" evidence="7">
    <location>
        <begin position="130"/>
        <end position="228"/>
    </location>
</feature>
<dbReference type="PROSITE" id="PS50110">
    <property type="entry name" value="RESPONSE_REGULATORY"/>
    <property type="match status" value="1"/>
</dbReference>